<evidence type="ECO:0000256" key="1">
    <source>
        <dbReference type="ARBA" id="ARBA00022475"/>
    </source>
</evidence>
<sequence length="136" mass="14960">MSTPEPHDDGEAVPPTPEPVPVPVPADEAPNRERQALSEARQQVRKVAHTRSRATYVGWVLGIVVLILLLVFILRNQGSQEIDLFFWKVELPVGVSLLIAAILGAILTLAVTTARMLQLRRALTKVDQARRAAERG</sequence>
<dbReference type="Proteomes" id="UP000239814">
    <property type="component" value="Chromosome"/>
</dbReference>
<dbReference type="GO" id="GO:0005886">
    <property type="term" value="C:plasma membrane"/>
    <property type="evidence" value="ECO:0007669"/>
    <property type="project" value="InterPro"/>
</dbReference>
<evidence type="ECO:0000313" key="8">
    <source>
        <dbReference type="EMBL" id="AVM00396.1"/>
    </source>
</evidence>
<accession>A0A2S0KFG3</accession>
<evidence type="ECO:0000313" key="9">
    <source>
        <dbReference type="Proteomes" id="UP000239814"/>
    </source>
</evidence>
<protein>
    <submittedName>
        <fullName evidence="8">DUF1049 domain-containing protein</fullName>
    </submittedName>
</protein>
<feature type="transmembrane region" description="Helical" evidence="6">
    <location>
        <begin position="94"/>
        <end position="117"/>
    </location>
</feature>
<feature type="compositionally biased region" description="Basic and acidic residues" evidence="5">
    <location>
        <begin position="1"/>
        <end position="10"/>
    </location>
</feature>
<evidence type="ECO:0000256" key="6">
    <source>
        <dbReference type="SAM" id="Phobius"/>
    </source>
</evidence>
<feature type="transmembrane region" description="Helical" evidence="6">
    <location>
        <begin position="54"/>
        <end position="74"/>
    </location>
</feature>
<name>A0A2S0KFG3_9ACTN</name>
<feature type="domain" description="Lipopolysaccharide assembly protein A" evidence="7">
    <location>
        <begin position="76"/>
        <end position="134"/>
    </location>
</feature>
<dbReference type="InterPro" id="IPR010445">
    <property type="entry name" value="LapA_dom"/>
</dbReference>
<evidence type="ECO:0000256" key="5">
    <source>
        <dbReference type="SAM" id="MobiDB-lite"/>
    </source>
</evidence>
<keyword evidence="1" id="KW-1003">Cell membrane</keyword>
<dbReference type="AlphaFoldDB" id="A0A2S0KFG3"/>
<proteinExistence type="predicted"/>
<dbReference type="EMBL" id="CP027433">
    <property type="protein sequence ID" value="AVM00396.1"/>
    <property type="molecule type" value="Genomic_DNA"/>
</dbReference>
<feature type="region of interest" description="Disordered" evidence="5">
    <location>
        <begin position="1"/>
        <end position="39"/>
    </location>
</feature>
<evidence type="ECO:0000256" key="4">
    <source>
        <dbReference type="ARBA" id="ARBA00023136"/>
    </source>
</evidence>
<organism evidence="8 9">
    <name type="scientific">Gordonia iterans</name>
    <dbReference type="NCBI Taxonomy" id="1004901"/>
    <lineage>
        <taxon>Bacteria</taxon>
        <taxon>Bacillati</taxon>
        <taxon>Actinomycetota</taxon>
        <taxon>Actinomycetes</taxon>
        <taxon>Mycobacteriales</taxon>
        <taxon>Gordoniaceae</taxon>
        <taxon>Gordonia</taxon>
    </lineage>
</organism>
<keyword evidence="3 6" id="KW-1133">Transmembrane helix</keyword>
<keyword evidence="4 6" id="KW-0472">Membrane</keyword>
<dbReference type="Pfam" id="PF06305">
    <property type="entry name" value="LapA_dom"/>
    <property type="match status" value="1"/>
</dbReference>
<reference evidence="8 9" key="1">
    <citation type="submission" date="2018-03" db="EMBL/GenBank/DDBJ databases">
        <title>Characteristics and genome of n-alkane degrading marine bacteria Gordonia iterans isolated from crude oil contaminated in Tae-an, South Korea.</title>
        <authorList>
            <person name="Lee S.-S."/>
            <person name="Kim H."/>
        </authorList>
    </citation>
    <scope>NUCLEOTIDE SEQUENCE [LARGE SCALE GENOMIC DNA]</scope>
    <source>
        <strain evidence="8 9">Co17</strain>
    </source>
</reference>
<keyword evidence="2 6" id="KW-0812">Transmembrane</keyword>
<evidence type="ECO:0000256" key="2">
    <source>
        <dbReference type="ARBA" id="ARBA00022692"/>
    </source>
</evidence>
<dbReference type="RefSeq" id="WP_105942124.1">
    <property type="nucleotide sequence ID" value="NZ_CP027433.1"/>
</dbReference>
<evidence type="ECO:0000256" key="3">
    <source>
        <dbReference type="ARBA" id="ARBA00022989"/>
    </source>
</evidence>
<gene>
    <name evidence="8" type="ORF">C6V83_09030</name>
</gene>
<dbReference type="KEGG" id="git:C6V83_09030"/>
<evidence type="ECO:0000259" key="7">
    <source>
        <dbReference type="Pfam" id="PF06305"/>
    </source>
</evidence>
<feature type="compositionally biased region" description="Pro residues" evidence="5">
    <location>
        <begin position="14"/>
        <end position="24"/>
    </location>
</feature>
<keyword evidence="9" id="KW-1185">Reference proteome</keyword>